<dbReference type="EMBL" id="BK015857">
    <property type="protein sequence ID" value="DAD69863.1"/>
    <property type="molecule type" value="Genomic_DNA"/>
</dbReference>
<protein>
    <submittedName>
        <fullName evidence="2">Uncharacterized protein</fullName>
    </submittedName>
</protein>
<name>A0A8S5LJ31_9CAUD</name>
<organism evidence="2">
    <name type="scientific">Siphoviridae sp. ctGO42</name>
    <dbReference type="NCBI Taxonomy" id="2827566"/>
    <lineage>
        <taxon>Viruses</taxon>
        <taxon>Duplodnaviria</taxon>
        <taxon>Heunggongvirae</taxon>
        <taxon>Uroviricota</taxon>
        <taxon>Caudoviricetes</taxon>
    </lineage>
</organism>
<accession>A0A8S5LJ31</accession>
<evidence type="ECO:0000313" key="2">
    <source>
        <dbReference type="EMBL" id="DAD69863.1"/>
    </source>
</evidence>
<feature type="compositionally biased region" description="Basic residues" evidence="1">
    <location>
        <begin position="48"/>
        <end position="68"/>
    </location>
</feature>
<evidence type="ECO:0000256" key="1">
    <source>
        <dbReference type="SAM" id="MobiDB-lite"/>
    </source>
</evidence>
<sequence>MRYLKPLAVSFICSKLAQSHRVNTGICHRSLLDPAPCRSPVIPQPKPNCHHRSRRAAPARGKRNACTP</sequence>
<feature type="region of interest" description="Disordered" evidence="1">
    <location>
        <begin position="44"/>
        <end position="68"/>
    </location>
</feature>
<reference evidence="2" key="1">
    <citation type="journal article" date="2021" name="Proc. Natl. Acad. Sci. U.S.A.">
        <title>A Catalog of Tens of Thousands of Viruses from Human Metagenomes Reveals Hidden Associations with Chronic Diseases.</title>
        <authorList>
            <person name="Tisza M.J."/>
            <person name="Buck C.B."/>
        </authorList>
    </citation>
    <scope>NUCLEOTIDE SEQUENCE</scope>
    <source>
        <strain evidence="2">CtGO42</strain>
    </source>
</reference>
<proteinExistence type="predicted"/>